<dbReference type="Gene3D" id="3.40.50.200">
    <property type="entry name" value="Peptidase S8/S53 domain"/>
    <property type="match status" value="1"/>
</dbReference>
<dbReference type="EMBL" id="DVJM01000142">
    <property type="protein sequence ID" value="HIS79111.1"/>
    <property type="molecule type" value="Genomic_DNA"/>
</dbReference>
<keyword evidence="7" id="KW-0732">Signal</keyword>
<dbReference type="AlphaFoldDB" id="A0A9D1FSA3"/>
<dbReference type="GO" id="GO:0006508">
    <property type="term" value="P:proteolysis"/>
    <property type="evidence" value="ECO:0007669"/>
    <property type="project" value="UniProtKB-KW"/>
</dbReference>
<comment type="similarity">
    <text evidence="1 5 6">Belongs to the peptidase S8 family.</text>
</comment>
<dbReference type="PANTHER" id="PTHR43399">
    <property type="entry name" value="SUBTILISIN-RELATED"/>
    <property type="match status" value="1"/>
</dbReference>
<evidence type="ECO:0000259" key="8">
    <source>
        <dbReference type="Pfam" id="PF00082"/>
    </source>
</evidence>
<dbReference type="PROSITE" id="PS00136">
    <property type="entry name" value="SUBTILASE_ASP"/>
    <property type="match status" value="1"/>
</dbReference>
<dbReference type="PANTHER" id="PTHR43399:SF4">
    <property type="entry name" value="CELL WALL-ASSOCIATED PROTEASE"/>
    <property type="match status" value="1"/>
</dbReference>
<dbReference type="InterPro" id="IPR023828">
    <property type="entry name" value="Peptidase_S8_Ser-AS"/>
</dbReference>
<name>A0A9D1FSA3_9FIRM</name>
<dbReference type="InterPro" id="IPR051048">
    <property type="entry name" value="Peptidase_S8/S53_subtilisin"/>
</dbReference>
<evidence type="ECO:0000256" key="5">
    <source>
        <dbReference type="PROSITE-ProRule" id="PRU01240"/>
    </source>
</evidence>
<evidence type="ECO:0000313" key="9">
    <source>
        <dbReference type="EMBL" id="HIS79111.1"/>
    </source>
</evidence>
<dbReference type="SUPFAM" id="SSF52743">
    <property type="entry name" value="Subtilisin-like"/>
    <property type="match status" value="1"/>
</dbReference>
<gene>
    <name evidence="9" type="ORF">IAD03_07045</name>
</gene>
<dbReference type="PRINTS" id="PR00723">
    <property type="entry name" value="SUBTILISIN"/>
</dbReference>
<feature type="domain" description="Peptidase S8/S53" evidence="8">
    <location>
        <begin position="178"/>
        <end position="435"/>
    </location>
</feature>
<feature type="active site" description="Charge relay system" evidence="5">
    <location>
        <position position="402"/>
    </location>
</feature>
<dbReference type="InterPro" id="IPR015500">
    <property type="entry name" value="Peptidase_S8_subtilisin-rel"/>
</dbReference>
<dbReference type="InterPro" id="IPR034204">
    <property type="entry name" value="PfSUB1-like_cat_dom"/>
</dbReference>
<dbReference type="InterPro" id="IPR000209">
    <property type="entry name" value="Peptidase_S8/S53_dom"/>
</dbReference>
<dbReference type="InterPro" id="IPR023827">
    <property type="entry name" value="Peptidase_S8_Asp-AS"/>
</dbReference>
<keyword evidence="4 5" id="KW-0720">Serine protease</keyword>
<evidence type="ECO:0000256" key="2">
    <source>
        <dbReference type="ARBA" id="ARBA00022670"/>
    </source>
</evidence>
<feature type="signal peptide" evidence="7">
    <location>
        <begin position="1"/>
        <end position="27"/>
    </location>
</feature>
<evidence type="ECO:0000256" key="3">
    <source>
        <dbReference type="ARBA" id="ARBA00022801"/>
    </source>
</evidence>
<dbReference type="Pfam" id="PF00082">
    <property type="entry name" value="Peptidase_S8"/>
    <property type="match status" value="1"/>
</dbReference>
<keyword evidence="3 5" id="KW-0378">Hydrolase</keyword>
<evidence type="ECO:0000256" key="1">
    <source>
        <dbReference type="ARBA" id="ARBA00011073"/>
    </source>
</evidence>
<feature type="chain" id="PRO_5039480692" evidence="7">
    <location>
        <begin position="28"/>
        <end position="566"/>
    </location>
</feature>
<evidence type="ECO:0000256" key="7">
    <source>
        <dbReference type="SAM" id="SignalP"/>
    </source>
</evidence>
<dbReference type="PROSITE" id="PS51892">
    <property type="entry name" value="SUBTILASE"/>
    <property type="match status" value="1"/>
</dbReference>
<dbReference type="PROSITE" id="PS00138">
    <property type="entry name" value="SUBTILASE_SER"/>
    <property type="match status" value="1"/>
</dbReference>
<dbReference type="Proteomes" id="UP000824141">
    <property type="component" value="Unassembled WGS sequence"/>
</dbReference>
<dbReference type="CDD" id="cd07473">
    <property type="entry name" value="Peptidases_S8_Subtilisin_like"/>
    <property type="match status" value="1"/>
</dbReference>
<reference evidence="9" key="1">
    <citation type="submission" date="2020-10" db="EMBL/GenBank/DDBJ databases">
        <authorList>
            <person name="Gilroy R."/>
        </authorList>
    </citation>
    <scope>NUCLEOTIDE SEQUENCE</scope>
    <source>
        <strain evidence="9">6086</strain>
    </source>
</reference>
<accession>A0A9D1FSA3</accession>
<keyword evidence="2 5" id="KW-0645">Protease</keyword>
<protein>
    <submittedName>
        <fullName evidence="9">S8 family serine peptidase</fullName>
    </submittedName>
</protein>
<dbReference type="InterPro" id="IPR036852">
    <property type="entry name" value="Peptidase_S8/S53_dom_sf"/>
</dbReference>
<organism evidence="9 10">
    <name type="scientific">Candidatus Caccousia stercoris</name>
    <dbReference type="NCBI Taxonomy" id="2840723"/>
    <lineage>
        <taxon>Bacteria</taxon>
        <taxon>Bacillati</taxon>
        <taxon>Bacillota</taxon>
        <taxon>Clostridia</taxon>
        <taxon>Eubacteriales</taxon>
        <taxon>Oscillospiraceae</taxon>
        <taxon>Oscillospiraceae incertae sedis</taxon>
        <taxon>Candidatus Caccousia</taxon>
    </lineage>
</organism>
<comment type="caution">
    <text evidence="9">The sequence shown here is derived from an EMBL/GenBank/DDBJ whole genome shotgun (WGS) entry which is preliminary data.</text>
</comment>
<sequence length="566" mass="58709">MKKRRSVLSLLLACVTVIGMGAQTVQAQGNVQSGETAPALVVSMDLEDYSGGDVLVQYRDGTFEVKTFDGQTELETALKEWADSGEVSLIQPNYTYESTALSTGDTLSSLQWALSNDGSFSMEDAASYPVYGSPWTISGIQDIAGASTPMPLASELPSMAGVDIGAQEAWSIYGNGSRDVVVALIDTGVDTSHPDLQGSLWVNADEIPGNGIDDDGNGYIDDTNGWNFYANNNQLYAGTEDSHGTHAAGTIAAQSGNGIGISGIARAGRVKVMVLKALGGNSGLGSSLSVIQAIRYAEANGATICNLSLGTLSNDPALYETIAKSSMLFVAASGNNGMDTDVTPCYPASYNLDNVISVGNLTSNGMLHTTSNYGVVSVDLAAPGTYILSTVPGSYGFMSGTSMAAPMVTAAAAMVYTYYDTSSPADVKRTLLSTTAPLPALQGKTATGGMLDLAAALSVPREQMTGAAFQLPSGPNAPQIVTSQLNMGETVMIAIRVTDADGDLCTTVYNKGALTAEQFQGGANGIPFVVDGGGSNIFFAKESDTYSFYARDLAGHETVVTITLNQ</sequence>
<dbReference type="GO" id="GO:0004252">
    <property type="term" value="F:serine-type endopeptidase activity"/>
    <property type="evidence" value="ECO:0007669"/>
    <property type="project" value="UniProtKB-UniRule"/>
</dbReference>
<evidence type="ECO:0000256" key="6">
    <source>
        <dbReference type="RuleBase" id="RU003355"/>
    </source>
</evidence>
<reference evidence="9" key="2">
    <citation type="journal article" date="2021" name="PeerJ">
        <title>Extensive microbial diversity within the chicken gut microbiome revealed by metagenomics and culture.</title>
        <authorList>
            <person name="Gilroy R."/>
            <person name="Ravi A."/>
            <person name="Getino M."/>
            <person name="Pursley I."/>
            <person name="Horton D.L."/>
            <person name="Alikhan N.F."/>
            <person name="Baker D."/>
            <person name="Gharbi K."/>
            <person name="Hall N."/>
            <person name="Watson M."/>
            <person name="Adriaenssens E.M."/>
            <person name="Foster-Nyarko E."/>
            <person name="Jarju S."/>
            <person name="Secka A."/>
            <person name="Antonio M."/>
            <person name="Oren A."/>
            <person name="Chaudhuri R.R."/>
            <person name="La Ragione R."/>
            <person name="Hildebrand F."/>
            <person name="Pallen M.J."/>
        </authorList>
    </citation>
    <scope>NUCLEOTIDE SEQUENCE</scope>
    <source>
        <strain evidence="9">6086</strain>
    </source>
</reference>
<evidence type="ECO:0000256" key="4">
    <source>
        <dbReference type="ARBA" id="ARBA00022825"/>
    </source>
</evidence>
<proteinExistence type="inferred from homology"/>
<feature type="active site" description="Charge relay system" evidence="5">
    <location>
        <position position="186"/>
    </location>
</feature>
<evidence type="ECO:0000313" key="10">
    <source>
        <dbReference type="Proteomes" id="UP000824141"/>
    </source>
</evidence>
<feature type="active site" description="Charge relay system" evidence="5">
    <location>
        <position position="243"/>
    </location>
</feature>